<evidence type="ECO:0000256" key="4">
    <source>
        <dbReference type="ARBA" id="ARBA00022737"/>
    </source>
</evidence>
<evidence type="ECO:0000259" key="11">
    <source>
        <dbReference type="PROSITE" id="PS51656"/>
    </source>
</evidence>
<evidence type="ECO:0000313" key="12">
    <source>
        <dbReference type="EMBL" id="GAH55964.1"/>
    </source>
</evidence>
<accession>X1HQ80</accession>
<evidence type="ECO:0000256" key="1">
    <source>
        <dbReference type="ARBA" id="ARBA00022448"/>
    </source>
</evidence>
<sequence length="208" mass="21665">MFITIILAVCVMLALGGAFAVLLGWANVRWHVHVPPQLQQLTDAMPGANCGGCGFVGCSEYAEAVFHGQAGPDKCPVGGAAVAERIAEIMGLELAEGVPSRPVVLCGADFDARLKRPAYRGEQTCAAANMVAGVQGCTCGCLGFGDCVTVCKFDAIEMVNGLAVVNYEKCVGCAACVRACPRNIISMVLFKAERMTVVACSTKTPARS</sequence>
<dbReference type="InterPro" id="IPR050395">
    <property type="entry name" value="4Fe4S_Ferredoxin_RnfB"/>
</dbReference>
<organism evidence="12">
    <name type="scientific">marine sediment metagenome</name>
    <dbReference type="NCBI Taxonomy" id="412755"/>
    <lineage>
        <taxon>unclassified sequences</taxon>
        <taxon>metagenomes</taxon>
        <taxon>ecological metagenomes</taxon>
    </lineage>
</organism>
<keyword evidence="5" id="KW-1278">Translocase</keyword>
<evidence type="ECO:0000256" key="6">
    <source>
        <dbReference type="ARBA" id="ARBA00022982"/>
    </source>
</evidence>
<evidence type="ECO:0000256" key="8">
    <source>
        <dbReference type="ARBA" id="ARBA00023014"/>
    </source>
</evidence>
<dbReference type="PROSITE" id="PS51656">
    <property type="entry name" value="4FE4S"/>
    <property type="match status" value="1"/>
</dbReference>
<proteinExistence type="inferred from homology"/>
<dbReference type="InterPro" id="IPR017900">
    <property type="entry name" value="4Fe4S_Fe_S_CS"/>
</dbReference>
<dbReference type="GO" id="GO:0051539">
    <property type="term" value="F:4 iron, 4 sulfur cluster binding"/>
    <property type="evidence" value="ECO:0007669"/>
    <property type="project" value="UniProtKB-KW"/>
</dbReference>
<dbReference type="PROSITE" id="PS00198">
    <property type="entry name" value="4FE4S_FER_1"/>
    <property type="match status" value="1"/>
</dbReference>
<name>X1HQ80_9ZZZZ</name>
<keyword evidence="3" id="KW-0479">Metal-binding</keyword>
<feature type="domain" description="4Fe-4S" evidence="11">
    <location>
        <begin position="33"/>
        <end position="92"/>
    </location>
</feature>
<keyword evidence="1" id="KW-0813">Transport</keyword>
<dbReference type="GO" id="GO:0046872">
    <property type="term" value="F:metal ion binding"/>
    <property type="evidence" value="ECO:0007669"/>
    <property type="project" value="UniProtKB-KW"/>
</dbReference>
<feature type="domain" description="4Fe-4S ferredoxin-type" evidence="10">
    <location>
        <begin position="161"/>
        <end position="190"/>
    </location>
</feature>
<evidence type="ECO:0000259" key="10">
    <source>
        <dbReference type="PROSITE" id="PS51379"/>
    </source>
</evidence>
<dbReference type="HAMAP" id="MF_00463">
    <property type="entry name" value="RsxB_RnfB"/>
    <property type="match status" value="1"/>
</dbReference>
<keyword evidence="8" id="KW-0411">Iron-sulfur</keyword>
<dbReference type="GO" id="GO:0009055">
    <property type="term" value="F:electron transfer activity"/>
    <property type="evidence" value="ECO:0007669"/>
    <property type="project" value="InterPro"/>
</dbReference>
<evidence type="ECO:0000256" key="2">
    <source>
        <dbReference type="ARBA" id="ARBA00022485"/>
    </source>
</evidence>
<dbReference type="PROSITE" id="PS51379">
    <property type="entry name" value="4FE4S_FER_2"/>
    <property type="match status" value="1"/>
</dbReference>
<protein>
    <submittedName>
        <fullName evidence="12">Uncharacterized protein</fullName>
    </submittedName>
</protein>
<gene>
    <name evidence="12" type="ORF">S03H2_32443</name>
</gene>
<keyword evidence="4" id="KW-0677">Repeat</keyword>
<dbReference type="EMBL" id="BARU01019712">
    <property type="protein sequence ID" value="GAH55964.1"/>
    <property type="molecule type" value="Genomic_DNA"/>
</dbReference>
<dbReference type="NCBIfam" id="TIGR01944">
    <property type="entry name" value="rnfB"/>
    <property type="match status" value="1"/>
</dbReference>
<dbReference type="Gene3D" id="1.10.15.40">
    <property type="entry name" value="Electron transport complex subunit B, putative Fe-S cluster"/>
    <property type="match status" value="1"/>
</dbReference>
<keyword evidence="2" id="KW-0004">4Fe-4S</keyword>
<keyword evidence="7" id="KW-0408">Iron</keyword>
<reference evidence="12" key="1">
    <citation type="journal article" date="2014" name="Front. Microbiol.">
        <title>High frequency of phylogenetically diverse reductive dehalogenase-homologous genes in deep subseafloor sedimentary metagenomes.</title>
        <authorList>
            <person name="Kawai M."/>
            <person name="Futagami T."/>
            <person name="Toyoda A."/>
            <person name="Takaki Y."/>
            <person name="Nishi S."/>
            <person name="Hori S."/>
            <person name="Arai W."/>
            <person name="Tsubouchi T."/>
            <person name="Morono Y."/>
            <person name="Uchiyama I."/>
            <person name="Ito T."/>
            <person name="Fujiyama A."/>
            <person name="Inagaki F."/>
            <person name="Takami H."/>
        </authorList>
    </citation>
    <scope>NUCLEOTIDE SEQUENCE</scope>
    <source>
        <strain evidence="12">Expedition CK06-06</strain>
    </source>
</reference>
<keyword evidence="9" id="KW-0472">Membrane</keyword>
<dbReference type="InterPro" id="IPR010207">
    <property type="entry name" value="Elect_transpt_cplx_RnfB/RsxB"/>
</dbReference>
<dbReference type="Pfam" id="PF04060">
    <property type="entry name" value="FeS"/>
    <property type="match status" value="1"/>
</dbReference>
<evidence type="ECO:0000256" key="5">
    <source>
        <dbReference type="ARBA" id="ARBA00022967"/>
    </source>
</evidence>
<evidence type="ECO:0000256" key="3">
    <source>
        <dbReference type="ARBA" id="ARBA00022723"/>
    </source>
</evidence>
<evidence type="ECO:0000256" key="7">
    <source>
        <dbReference type="ARBA" id="ARBA00023004"/>
    </source>
</evidence>
<feature type="non-terminal residue" evidence="12">
    <location>
        <position position="208"/>
    </location>
</feature>
<dbReference type="Gene3D" id="3.30.70.20">
    <property type="match status" value="1"/>
</dbReference>
<evidence type="ECO:0000256" key="9">
    <source>
        <dbReference type="ARBA" id="ARBA00023136"/>
    </source>
</evidence>
<comment type="caution">
    <text evidence="12">The sequence shown here is derived from an EMBL/GenBank/DDBJ whole genome shotgun (WGS) entry which is preliminary data.</text>
</comment>
<dbReference type="AlphaFoldDB" id="X1HQ80"/>
<keyword evidence="6" id="KW-0249">Electron transport</keyword>
<dbReference type="InterPro" id="IPR007202">
    <property type="entry name" value="4Fe-4S_dom"/>
</dbReference>
<dbReference type="InterPro" id="IPR017896">
    <property type="entry name" value="4Fe4S_Fe-S-bd"/>
</dbReference>
<dbReference type="PANTHER" id="PTHR43560">
    <property type="entry name" value="ION-TRANSLOCATING OXIDOREDUCTASE COMPLEX SUBUNIT B"/>
    <property type="match status" value="1"/>
</dbReference>
<dbReference type="Pfam" id="PF00037">
    <property type="entry name" value="Fer4"/>
    <property type="match status" value="1"/>
</dbReference>
<dbReference type="PANTHER" id="PTHR43560:SF1">
    <property type="entry name" value="ION-TRANSLOCATING OXIDOREDUCTASE COMPLEX SUBUNIT B"/>
    <property type="match status" value="1"/>
</dbReference>
<dbReference type="SUPFAM" id="SSF54862">
    <property type="entry name" value="4Fe-4S ferredoxins"/>
    <property type="match status" value="1"/>
</dbReference>